<feature type="transmembrane region" description="Helical" evidence="1">
    <location>
        <begin position="80"/>
        <end position="103"/>
    </location>
</feature>
<evidence type="ECO:0000313" key="4">
    <source>
        <dbReference type="Proteomes" id="UP001320831"/>
    </source>
</evidence>
<keyword evidence="1" id="KW-1133">Transmembrane helix</keyword>
<feature type="transmembrane region" description="Helical" evidence="1">
    <location>
        <begin position="123"/>
        <end position="142"/>
    </location>
</feature>
<proteinExistence type="predicted"/>
<reference evidence="3 4" key="1">
    <citation type="submission" date="2022-09" db="EMBL/GenBank/DDBJ databases">
        <title>Chelativorans salina sp. nov., a novel slightly halophilic bacterium isolated from a saline lake sediment enrichment.</title>
        <authorList>
            <person name="Gao L."/>
            <person name="Fang B.-Z."/>
            <person name="Li W.-J."/>
        </authorList>
    </citation>
    <scope>NUCLEOTIDE SEQUENCE [LARGE SCALE GENOMIC DNA]</scope>
    <source>
        <strain evidence="3 4">EGI FJ00035</strain>
    </source>
</reference>
<comment type="caution">
    <text evidence="3">The sequence shown here is derived from an EMBL/GenBank/DDBJ whole genome shotgun (WGS) entry which is preliminary data.</text>
</comment>
<feature type="transmembrane region" description="Helical" evidence="1">
    <location>
        <begin position="12"/>
        <end position="29"/>
    </location>
</feature>
<feature type="domain" description="DUF1468" evidence="2">
    <location>
        <begin position="14"/>
        <end position="145"/>
    </location>
</feature>
<feature type="transmembrane region" description="Helical" evidence="1">
    <location>
        <begin position="49"/>
        <end position="68"/>
    </location>
</feature>
<keyword evidence="4" id="KW-1185">Reference proteome</keyword>
<dbReference type="Pfam" id="PF07331">
    <property type="entry name" value="TctB"/>
    <property type="match status" value="1"/>
</dbReference>
<evidence type="ECO:0000256" key="1">
    <source>
        <dbReference type="SAM" id="Phobius"/>
    </source>
</evidence>
<keyword evidence="1" id="KW-0812">Transmembrane</keyword>
<evidence type="ECO:0000313" key="3">
    <source>
        <dbReference type="EMBL" id="MCT7378131.1"/>
    </source>
</evidence>
<dbReference type="Proteomes" id="UP001320831">
    <property type="component" value="Unassembled WGS sequence"/>
</dbReference>
<keyword evidence="1" id="KW-0472">Membrane</keyword>
<sequence>MTDAIRIRAPKRFYAGLVLIGICLFVFWANHGMTLGTPRMMGPAMFPRILAVMIGISGAVLVLLSLNFDGEKLERFSIRGPFFVTLSIIAFSLTIRSMGMAVAGMLALTLSGFATPEARPREVLIFAAVMTVLSILLFHYFLGMSVKILDIPGTGIEF</sequence>
<protein>
    <submittedName>
        <fullName evidence="3">Tripartite tricarboxylate transporter TctB family protein</fullName>
    </submittedName>
</protein>
<accession>A0ABT2LUB7</accession>
<name>A0ABT2LUB7_9HYPH</name>
<organism evidence="3 4">
    <name type="scientific">Chelativorans salis</name>
    <dbReference type="NCBI Taxonomy" id="2978478"/>
    <lineage>
        <taxon>Bacteria</taxon>
        <taxon>Pseudomonadati</taxon>
        <taxon>Pseudomonadota</taxon>
        <taxon>Alphaproteobacteria</taxon>
        <taxon>Hyphomicrobiales</taxon>
        <taxon>Phyllobacteriaceae</taxon>
        <taxon>Chelativorans</taxon>
    </lineage>
</organism>
<dbReference type="InterPro" id="IPR009936">
    <property type="entry name" value="DUF1468"/>
</dbReference>
<gene>
    <name evidence="3" type="ORF">N5A92_24245</name>
</gene>
<dbReference type="RefSeq" id="WP_260906944.1">
    <property type="nucleotide sequence ID" value="NZ_JAOCZP010000011.1"/>
</dbReference>
<dbReference type="EMBL" id="JAOCZP010000011">
    <property type="protein sequence ID" value="MCT7378131.1"/>
    <property type="molecule type" value="Genomic_DNA"/>
</dbReference>
<evidence type="ECO:0000259" key="2">
    <source>
        <dbReference type="Pfam" id="PF07331"/>
    </source>
</evidence>